<sequence length="386" mass="43771">MDLTSLQESYRLDEIEWAMLPGERPREAGCNARLAAHGKNPVARIAKIRVGDTTGFGISRISKEQAQKLAGTPVQEMFYENGAVKESFRVLEFPLLDWLGKFTGRSVHDLFYQPGVPPIKRKRIVPCYDTTLYFDELHLTDDLAAVEWMKREAQEGRDRGHRNFKIKVGRGARWMETRKGLQRDIDVIRAVREVAGPEGKIMIDANNGYTLNMTKELLMETKDSSLYWIEEAFHEDRVLYEDLKEWMTKHRITVKIADGEGQADPRLMEWAKDKIIDVVQYDIINPGFSEWLTLGSMLDAWGAGSAPHSYGNIIGNYVNGHLAAAVKGFEFVEWDHADVNGLDGSAYRIEDGFVTIPDSPGFGLQLDDEAFGLVRRESGWVVKRAD</sequence>
<proteinExistence type="predicted"/>
<accession>A0A5C4TA64</accession>
<dbReference type="SMART" id="SM00922">
    <property type="entry name" value="MR_MLE"/>
    <property type="match status" value="1"/>
</dbReference>
<dbReference type="InterPro" id="IPR034593">
    <property type="entry name" value="DgoD-like"/>
</dbReference>
<dbReference type="Gene3D" id="3.20.20.120">
    <property type="entry name" value="Enolase-like C-terminal domain"/>
    <property type="match status" value="1"/>
</dbReference>
<evidence type="ECO:0000313" key="4">
    <source>
        <dbReference type="Proteomes" id="UP000307943"/>
    </source>
</evidence>
<gene>
    <name evidence="3" type="ORF">FE784_12360</name>
</gene>
<dbReference type="InterPro" id="IPR029065">
    <property type="entry name" value="Enolase_C-like"/>
</dbReference>
<dbReference type="InterPro" id="IPR029017">
    <property type="entry name" value="Enolase-like_N"/>
</dbReference>
<dbReference type="PANTHER" id="PTHR48080">
    <property type="entry name" value="D-GALACTONATE DEHYDRATASE-RELATED"/>
    <property type="match status" value="1"/>
</dbReference>
<dbReference type="SUPFAM" id="SSF51604">
    <property type="entry name" value="Enolase C-terminal domain-like"/>
    <property type="match status" value="1"/>
</dbReference>
<dbReference type="InterPro" id="IPR036849">
    <property type="entry name" value="Enolase-like_C_sf"/>
</dbReference>
<dbReference type="InterPro" id="IPR013342">
    <property type="entry name" value="Mandelate_racemase_C"/>
</dbReference>
<dbReference type="OrthoDB" id="9774531at2"/>
<evidence type="ECO:0000256" key="1">
    <source>
        <dbReference type="ARBA" id="ARBA00022723"/>
    </source>
</evidence>
<dbReference type="Proteomes" id="UP000307943">
    <property type="component" value="Unassembled WGS sequence"/>
</dbReference>
<dbReference type="GO" id="GO:0046872">
    <property type="term" value="F:metal ion binding"/>
    <property type="evidence" value="ECO:0007669"/>
    <property type="project" value="UniProtKB-KW"/>
</dbReference>
<keyword evidence="1" id="KW-0479">Metal-binding</keyword>
<feature type="domain" description="Mandelate racemase/muconate lactonizing enzyme C-terminal" evidence="2">
    <location>
        <begin position="146"/>
        <end position="253"/>
    </location>
</feature>
<organism evidence="3 4">
    <name type="scientific">Paenibacillus hemerocallicola</name>
    <dbReference type="NCBI Taxonomy" id="1172614"/>
    <lineage>
        <taxon>Bacteria</taxon>
        <taxon>Bacillati</taxon>
        <taxon>Bacillota</taxon>
        <taxon>Bacilli</taxon>
        <taxon>Bacillales</taxon>
        <taxon>Paenibacillaceae</taxon>
        <taxon>Paenibacillus</taxon>
    </lineage>
</organism>
<dbReference type="Pfam" id="PF13378">
    <property type="entry name" value="MR_MLE_C"/>
    <property type="match status" value="1"/>
</dbReference>
<dbReference type="EMBL" id="VDCQ01000014">
    <property type="protein sequence ID" value="TNJ65964.1"/>
    <property type="molecule type" value="Genomic_DNA"/>
</dbReference>
<comment type="caution">
    <text evidence="3">The sequence shown here is derived from an EMBL/GenBank/DDBJ whole genome shotgun (WGS) entry which is preliminary data.</text>
</comment>
<reference evidence="3 4" key="1">
    <citation type="submission" date="2019-05" db="EMBL/GenBank/DDBJ databases">
        <title>We sequenced the genome of Paenibacillus hemerocallicola KCTC 33185 for further insight into its adaptation and study the phylogeny of Paenibacillus.</title>
        <authorList>
            <person name="Narsing Rao M.P."/>
        </authorList>
    </citation>
    <scope>NUCLEOTIDE SEQUENCE [LARGE SCALE GENOMIC DNA]</scope>
    <source>
        <strain evidence="3 4">KCTC 33185</strain>
    </source>
</reference>
<dbReference type="AlphaFoldDB" id="A0A5C4TA64"/>
<name>A0A5C4TA64_9BACL</name>
<protein>
    <submittedName>
        <fullName evidence="3">Mandelate racemase</fullName>
    </submittedName>
</protein>
<keyword evidence="4" id="KW-1185">Reference proteome</keyword>
<evidence type="ECO:0000259" key="2">
    <source>
        <dbReference type="SMART" id="SM00922"/>
    </source>
</evidence>
<evidence type="ECO:0000313" key="3">
    <source>
        <dbReference type="EMBL" id="TNJ65964.1"/>
    </source>
</evidence>
<dbReference type="Gene3D" id="3.30.390.10">
    <property type="entry name" value="Enolase-like, N-terminal domain"/>
    <property type="match status" value="1"/>
</dbReference>
<dbReference type="RefSeq" id="WP_139602505.1">
    <property type="nucleotide sequence ID" value="NZ_VDCQ01000014.1"/>
</dbReference>
<dbReference type="SFLD" id="SFLDS00001">
    <property type="entry name" value="Enolase"/>
    <property type="match status" value="1"/>
</dbReference>